<dbReference type="Proteomes" id="UP000085678">
    <property type="component" value="Unplaced"/>
</dbReference>
<keyword evidence="4 13" id="KW-0812">Transmembrane</keyword>
<dbReference type="InterPro" id="IPR003131">
    <property type="entry name" value="T1-type_BTB"/>
</dbReference>
<dbReference type="PRINTS" id="PR01498">
    <property type="entry name" value="SHAWCHANNEL"/>
</dbReference>
<dbReference type="SUPFAM" id="SSF81324">
    <property type="entry name" value="Voltage-gated potassium channels"/>
    <property type="match status" value="1"/>
</dbReference>
<dbReference type="Gene3D" id="1.20.120.350">
    <property type="entry name" value="Voltage-gated potassium channels. Chain C"/>
    <property type="match status" value="1"/>
</dbReference>
<feature type="transmembrane region" description="Helical" evidence="13">
    <location>
        <begin position="277"/>
        <end position="295"/>
    </location>
</feature>
<evidence type="ECO:0000313" key="17">
    <source>
        <dbReference type="RefSeq" id="XP_013387567.1"/>
    </source>
</evidence>
<dbReference type="SUPFAM" id="SSF54695">
    <property type="entry name" value="POZ domain"/>
    <property type="match status" value="1"/>
</dbReference>
<feature type="domain" description="Ion transport" evidence="14">
    <location>
        <begin position="247"/>
        <end position="444"/>
    </location>
</feature>
<dbReference type="OMA" id="YYSHART"/>
<proteinExistence type="predicted"/>
<keyword evidence="7" id="KW-0630">Potassium</keyword>
<evidence type="ECO:0000256" key="8">
    <source>
        <dbReference type="ARBA" id="ARBA00022989"/>
    </source>
</evidence>
<dbReference type="AlphaFoldDB" id="A0A1S3HNF1"/>
<evidence type="ECO:0000256" key="4">
    <source>
        <dbReference type="ARBA" id="ARBA00022692"/>
    </source>
</evidence>
<evidence type="ECO:0000256" key="3">
    <source>
        <dbReference type="ARBA" id="ARBA00022538"/>
    </source>
</evidence>
<dbReference type="PANTHER" id="PTHR11537">
    <property type="entry name" value="VOLTAGE-GATED POTASSIUM CHANNEL"/>
    <property type="match status" value="1"/>
</dbReference>
<evidence type="ECO:0000313" key="16">
    <source>
        <dbReference type="Proteomes" id="UP000085678"/>
    </source>
</evidence>
<dbReference type="InterPro" id="IPR028325">
    <property type="entry name" value="VG_K_chnl"/>
</dbReference>
<dbReference type="RefSeq" id="XP_013387569.1">
    <property type="nucleotide sequence ID" value="XM_013532115.1"/>
</dbReference>
<keyword evidence="2" id="KW-0813">Transport</keyword>
<keyword evidence="8 13" id="KW-1133">Transmembrane helix</keyword>
<sequence length="486" mass="54826">MNGDVIHAMTDTEQVTASEAVPETLLLNIGGDIHEVGWKTLQGKKGKILPNFEELKKFYRPDKNDFFFDRHPDLFASVLSYYRTGELHIPVNACAPAVKAELQFWGIDDSEMAECCWGNYSSYQKTEDMLAKFDSFLGKTHEKPKKTDSNWEQARSRIWNDLENPDASCFAKAYAAGSLMFVVLSIIVFVLASHPYFQVTPADNLWTTTLSFFVANNETLQIITDYWDRVNSTSLGRANKDYALLHPAMVLIDVICASFFTLDIFIRFIFSPSKARFFTYPLSIIDVLAIAPFYAELVINIVNPEDMFGETVFGFINILKIARVFRIFRLAKSYTGMKVILYSLKEGLAELTLTLIILVITMLICSTLMFYADNVNNEDSMFTSIPLTLWWSIVTLTTVGYGEFVPTSGLGYIIGAISAFFGVVCLAMTVPIVVNNFMLYYSHARTTPKKRDSNVDPKTVNGASEGYQNKAYEHDNQTQPTLTTQI</sequence>
<dbReference type="STRING" id="7574.A0A1S3HNF1"/>
<dbReference type="GO" id="GO:0051260">
    <property type="term" value="P:protein homooligomerization"/>
    <property type="evidence" value="ECO:0007669"/>
    <property type="project" value="InterPro"/>
</dbReference>
<dbReference type="InterPro" id="IPR005821">
    <property type="entry name" value="Ion_trans_dom"/>
</dbReference>
<evidence type="ECO:0000256" key="1">
    <source>
        <dbReference type="ARBA" id="ARBA00004141"/>
    </source>
</evidence>
<keyword evidence="10 13" id="KW-0472">Membrane</keyword>
<keyword evidence="11" id="KW-0407">Ion channel</keyword>
<dbReference type="RefSeq" id="XP_013387567.1">
    <property type="nucleotide sequence ID" value="XM_013532113.1"/>
</dbReference>
<evidence type="ECO:0000259" key="15">
    <source>
        <dbReference type="Pfam" id="PF02214"/>
    </source>
</evidence>
<feature type="region of interest" description="Disordered" evidence="12">
    <location>
        <begin position="448"/>
        <end position="486"/>
    </location>
</feature>
<feature type="transmembrane region" description="Helical" evidence="13">
    <location>
        <begin position="412"/>
        <end position="441"/>
    </location>
</feature>
<dbReference type="OrthoDB" id="10025005at2759"/>
<evidence type="ECO:0000256" key="6">
    <source>
        <dbReference type="ARBA" id="ARBA00022882"/>
    </source>
</evidence>
<evidence type="ECO:0000256" key="9">
    <source>
        <dbReference type="ARBA" id="ARBA00023065"/>
    </source>
</evidence>
<keyword evidence="6" id="KW-0851">Voltage-gated channel</keyword>
<dbReference type="Pfam" id="PF00520">
    <property type="entry name" value="Ion_trans"/>
    <property type="match status" value="1"/>
</dbReference>
<evidence type="ECO:0000256" key="2">
    <source>
        <dbReference type="ARBA" id="ARBA00022448"/>
    </source>
</evidence>
<evidence type="ECO:0000256" key="10">
    <source>
        <dbReference type="ARBA" id="ARBA00023136"/>
    </source>
</evidence>
<name>A0A1S3HNF1_LINAN</name>
<dbReference type="GO" id="GO:0005251">
    <property type="term" value="F:delayed rectifier potassium channel activity"/>
    <property type="evidence" value="ECO:0007669"/>
    <property type="project" value="TreeGrafter"/>
</dbReference>
<evidence type="ECO:0000256" key="12">
    <source>
        <dbReference type="SAM" id="MobiDB-lite"/>
    </source>
</evidence>
<dbReference type="PANTHER" id="PTHR11537:SF252">
    <property type="entry name" value="POTASSIUM VOLTAGE-GATED CHANNEL PROTEIN SHAW"/>
    <property type="match status" value="1"/>
</dbReference>
<protein>
    <submittedName>
        <fullName evidence="17 18">Potassium voltage-gated channel protein Shaw</fullName>
    </submittedName>
</protein>
<dbReference type="InterPro" id="IPR027359">
    <property type="entry name" value="Volt_channel_dom_sf"/>
</dbReference>
<dbReference type="GO" id="GO:0001508">
    <property type="term" value="P:action potential"/>
    <property type="evidence" value="ECO:0007669"/>
    <property type="project" value="TreeGrafter"/>
</dbReference>
<keyword evidence="16" id="KW-1185">Reference proteome</keyword>
<gene>
    <name evidence="17 18" type="primary">LOC106156719</name>
</gene>
<dbReference type="GO" id="GO:0008076">
    <property type="term" value="C:voltage-gated potassium channel complex"/>
    <property type="evidence" value="ECO:0007669"/>
    <property type="project" value="InterPro"/>
</dbReference>
<evidence type="ECO:0000256" key="5">
    <source>
        <dbReference type="ARBA" id="ARBA00022826"/>
    </source>
</evidence>
<dbReference type="Gene3D" id="3.30.710.10">
    <property type="entry name" value="Potassium Channel Kv1.1, Chain A"/>
    <property type="match status" value="1"/>
</dbReference>
<comment type="subcellular location">
    <subcellularLocation>
        <location evidence="1">Membrane</location>
        <topology evidence="1">Multi-pass membrane protein</topology>
    </subcellularLocation>
</comment>
<dbReference type="InterPro" id="IPR003974">
    <property type="entry name" value="K_chnl_volt-dep_Kv3"/>
</dbReference>
<keyword evidence="3" id="KW-0633">Potassium transport</keyword>
<keyword evidence="9" id="KW-0406">Ion transport</keyword>
<feature type="transmembrane region" description="Helical" evidence="13">
    <location>
        <begin position="173"/>
        <end position="197"/>
    </location>
</feature>
<dbReference type="InterPro" id="IPR011333">
    <property type="entry name" value="SKP1/BTB/POZ_sf"/>
</dbReference>
<evidence type="ECO:0000313" key="18">
    <source>
        <dbReference type="RefSeq" id="XP_013387569.1"/>
    </source>
</evidence>
<feature type="transmembrane region" description="Helical" evidence="13">
    <location>
        <begin position="248"/>
        <end position="270"/>
    </location>
</feature>
<dbReference type="InterPro" id="IPR003968">
    <property type="entry name" value="K_chnl_volt-dep_Kv"/>
</dbReference>
<dbReference type="PRINTS" id="PR01491">
    <property type="entry name" value="KVCHANNEL"/>
</dbReference>
<organism evidence="16 17">
    <name type="scientific">Lingula anatina</name>
    <name type="common">Brachiopod</name>
    <name type="synonym">Lingula unguis</name>
    <dbReference type="NCBI Taxonomy" id="7574"/>
    <lineage>
        <taxon>Eukaryota</taxon>
        <taxon>Metazoa</taxon>
        <taxon>Spiralia</taxon>
        <taxon>Lophotrochozoa</taxon>
        <taxon>Brachiopoda</taxon>
        <taxon>Linguliformea</taxon>
        <taxon>Lingulata</taxon>
        <taxon>Lingulida</taxon>
        <taxon>Linguloidea</taxon>
        <taxon>Lingulidae</taxon>
        <taxon>Lingula</taxon>
    </lineage>
</organism>
<dbReference type="Gene3D" id="1.10.287.70">
    <property type="match status" value="1"/>
</dbReference>
<feature type="domain" description="Potassium channel tetramerisation-type BTB" evidence="15">
    <location>
        <begin position="26"/>
        <end position="115"/>
    </location>
</feature>
<dbReference type="FunFam" id="1.10.287.70:FF:000028">
    <property type="entry name" value="potassium voltage-gated channel subfamily D member 3"/>
    <property type="match status" value="1"/>
</dbReference>
<evidence type="ECO:0000256" key="13">
    <source>
        <dbReference type="SAM" id="Phobius"/>
    </source>
</evidence>
<feature type="transmembrane region" description="Helical" evidence="13">
    <location>
        <begin position="348"/>
        <end position="372"/>
    </location>
</feature>
<dbReference type="PRINTS" id="PR00169">
    <property type="entry name" value="KCHANNEL"/>
</dbReference>
<dbReference type="GeneID" id="106156719"/>
<evidence type="ECO:0000259" key="14">
    <source>
        <dbReference type="Pfam" id="PF00520"/>
    </source>
</evidence>
<evidence type="ECO:0000256" key="7">
    <source>
        <dbReference type="ARBA" id="ARBA00022958"/>
    </source>
</evidence>
<feature type="compositionally biased region" description="Polar residues" evidence="12">
    <location>
        <begin position="477"/>
        <end position="486"/>
    </location>
</feature>
<keyword evidence="5" id="KW-0631">Potassium channel</keyword>
<dbReference type="Pfam" id="PF02214">
    <property type="entry name" value="BTB_2"/>
    <property type="match status" value="1"/>
</dbReference>
<dbReference type="KEGG" id="lak:106156719"/>
<accession>A0A1S3HNF1</accession>
<reference evidence="17 18" key="1">
    <citation type="submission" date="2025-04" db="UniProtKB">
        <authorList>
            <consortium name="RefSeq"/>
        </authorList>
    </citation>
    <scope>IDENTIFICATION</scope>
    <source>
        <tissue evidence="17 18">Gonads</tissue>
    </source>
</reference>
<evidence type="ECO:0000256" key="11">
    <source>
        <dbReference type="ARBA" id="ARBA00023303"/>
    </source>
</evidence>